<evidence type="ECO:0000256" key="1">
    <source>
        <dbReference type="SAM" id="MobiDB-lite"/>
    </source>
</evidence>
<feature type="region of interest" description="Disordered" evidence="1">
    <location>
        <begin position="26"/>
        <end position="62"/>
    </location>
</feature>
<organism evidence="2 3">
    <name type="scientific">Pseudoxanthomonas kaohsiungensis</name>
    <dbReference type="NCBI Taxonomy" id="283923"/>
    <lineage>
        <taxon>Bacteria</taxon>
        <taxon>Pseudomonadati</taxon>
        <taxon>Pseudomonadota</taxon>
        <taxon>Gammaproteobacteria</taxon>
        <taxon>Lysobacterales</taxon>
        <taxon>Lysobacteraceae</taxon>
        <taxon>Pseudoxanthomonas</taxon>
    </lineage>
</organism>
<sequence>MPIADTNQAAALTFDAAVNRALARRLSDTPYPHNGAHAASPAPLRGDGDADAAAAPATPPAE</sequence>
<feature type="compositionally biased region" description="Low complexity" evidence="1">
    <location>
        <begin position="41"/>
        <end position="56"/>
    </location>
</feature>
<evidence type="ECO:0000313" key="3">
    <source>
        <dbReference type="Proteomes" id="UP001597033"/>
    </source>
</evidence>
<dbReference type="EMBL" id="JBHTKN010000002">
    <property type="protein sequence ID" value="MFD1041515.1"/>
    <property type="molecule type" value="Genomic_DNA"/>
</dbReference>
<name>A0ABW3LX41_9GAMM</name>
<comment type="caution">
    <text evidence="2">The sequence shown here is derived from an EMBL/GenBank/DDBJ whole genome shotgun (WGS) entry which is preliminary data.</text>
</comment>
<dbReference type="RefSeq" id="WP_162377850.1">
    <property type="nucleotide sequence ID" value="NZ_JBHTKN010000002.1"/>
</dbReference>
<dbReference type="Proteomes" id="UP001597033">
    <property type="component" value="Unassembled WGS sequence"/>
</dbReference>
<reference evidence="3" key="1">
    <citation type="journal article" date="2019" name="Int. J. Syst. Evol. Microbiol.">
        <title>The Global Catalogue of Microorganisms (GCM) 10K type strain sequencing project: providing services to taxonomists for standard genome sequencing and annotation.</title>
        <authorList>
            <consortium name="The Broad Institute Genomics Platform"/>
            <consortium name="The Broad Institute Genome Sequencing Center for Infectious Disease"/>
            <person name="Wu L."/>
            <person name="Ma J."/>
        </authorList>
    </citation>
    <scope>NUCLEOTIDE SEQUENCE [LARGE SCALE GENOMIC DNA]</scope>
    <source>
        <strain evidence="3">CCUG 55854</strain>
    </source>
</reference>
<gene>
    <name evidence="2" type="ORF">ACFQ2N_04020</name>
</gene>
<protein>
    <submittedName>
        <fullName evidence="2">Uncharacterized protein</fullName>
    </submittedName>
</protein>
<evidence type="ECO:0000313" key="2">
    <source>
        <dbReference type="EMBL" id="MFD1041515.1"/>
    </source>
</evidence>
<keyword evidence="3" id="KW-1185">Reference proteome</keyword>
<proteinExistence type="predicted"/>
<accession>A0ABW3LX41</accession>